<protein>
    <submittedName>
        <fullName evidence="2">Uncharacterized protein</fullName>
    </submittedName>
</protein>
<evidence type="ECO:0000313" key="3">
    <source>
        <dbReference type="Proteomes" id="UP000767327"/>
    </source>
</evidence>
<comment type="caution">
    <text evidence="2">The sequence shown here is derived from an EMBL/GenBank/DDBJ whole genome shotgun (WGS) entry which is preliminary data.</text>
</comment>
<dbReference type="AlphaFoldDB" id="A0A971ID81"/>
<gene>
    <name evidence="2" type="ORF">GXW98_08630</name>
</gene>
<dbReference type="RefSeq" id="WP_273174464.1">
    <property type="nucleotide sequence ID" value="NZ_CP181270.1"/>
</dbReference>
<dbReference type="EMBL" id="JAAXZR010000027">
    <property type="protein sequence ID" value="NLT80330.1"/>
    <property type="molecule type" value="Genomic_DNA"/>
</dbReference>
<reference evidence="2" key="2">
    <citation type="submission" date="2020-01" db="EMBL/GenBank/DDBJ databases">
        <authorList>
            <person name="Campanaro S."/>
        </authorList>
    </citation>
    <scope>NUCLEOTIDE SEQUENCE</scope>
    <source>
        <strain evidence="2">AS01afH2WH_6</strain>
    </source>
</reference>
<proteinExistence type="predicted"/>
<accession>A0A971ID81</accession>
<name>A0A971ID81_9BIFI</name>
<sequence length="212" mass="23459">METTSRRSANAPIRTTRIRSGTPTKSPLIFTRDLPGPMSMRRLCDMGILIPLGHESAFLSSDARTLFGRAAIASALVPTGSAACASLAAWIWNGGTFPDTIDVISRSHYRAPIYGRLIRVYNRAVPPDHLRRMGRLLVTSPLRTACDLACDEPSDQDADIRSTILKLLHRNKLTPSFCLKMLDDNPRWPGHAIGVAIFTDMKATFDSWNDHD</sequence>
<evidence type="ECO:0000256" key="1">
    <source>
        <dbReference type="SAM" id="MobiDB-lite"/>
    </source>
</evidence>
<evidence type="ECO:0000313" key="2">
    <source>
        <dbReference type="EMBL" id="NLT80330.1"/>
    </source>
</evidence>
<feature type="region of interest" description="Disordered" evidence="1">
    <location>
        <begin position="1"/>
        <end position="22"/>
    </location>
</feature>
<reference evidence="2" key="1">
    <citation type="journal article" date="2020" name="Biotechnol. Biofuels">
        <title>New insights from the biogas microbiome by comprehensive genome-resolved metagenomics of nearly 1600 species originating from multiple anaerobic digesters.</title>
        <authorList>
            <person name="Campanaro S."/>
            <person name="Treu L."/>
            <person name="Rodriguez-R L.M."/>
            <person name="Kovalovszki A."/>
            <person name="Ziels R.M."/>
            <person name="Maus I."/>
            <person name="Zhu X."/>
            <person name="Kougias P.G."/>
            <person name="Basile A."/>
            <person name="Luo G."/>
            <person name="Schluter A."/>
            <person name="Konstantinidis K.T."/>
            <person name="Angelidaki I."/>
        </authorList>
    </citation>
    <scope>NUCLEOTIDE SEQUENCE</scope>
    <source>
        <strain evidence="2">AS01afH2WH_6</strain>
    </source>
</reference>
<dbReference type="Proteomes" id="UP000767327">
    <property type="component" value="Unassembled WGS sequence"/>
</dbReference>
<organism evidence="2 3">
    <name type="scientific">Bifidobacterium crudilactis</name>
    <dbReference type="NCBI Taxonomy" id="327277"/>
    <lineage>
        <taxon>Bacteria</taxon>
        <taxon>Bacillati</taxon>
        <taxon>Actinomycetota</taxon>
        <taxon>Actinomycetes</taxon>
        <taxon>Bifidobacteriales</taxon>
        <taxon>Bifidobacteriaceae</taxon>
        <taxon>Bifidobacterium</taxon>
    </lineage>
</organism>